<keyword evidence="2" id="KW-1185">Reference proteome</keyword>
<protein>
    <submittedName>
        <fullName evidence="1">Uncharacterized protein</fullName>
    </submittedName>
</protein>
<dbReference type="Proteomes" id="UP000014480">
    <property type="component" value="Unassembled WGS sequence"/>
</dbReference>
<gene>
    <name evidence="1" type="ORF">Cob_v005754</name>
</gene>
<proteinExistence type="predicted"/>
<evidence type="ECO:0000313" key="1">
    <source>
        <dbReference type="EMBL" id="TDZ21223.1"/>
    </source>
</evidence>
<dbReference type="AlphaFoldDB" id="N4VYD2"/>
<dbReference type="EMBL" id="AMCV02000015">
    <property type="protein sequence ID" value="TDZ21223.1"/>
    <property type="molecule type" value="Genomic_DNA"/>
</dbReference>
<accession>N4VYD2</accession>
<name>N4VYD2_COLOR</name>
<sequence length="133" mass="14757">MYPYLPYVVRGTLRGPEGQGSPAGLVCLAPNFHLTGSPEPTRPIVANKPPKYFPPHPSEVPKTTETVSRVTANENTIQAIMSKEAEGLEALDKLSLQVKYLMAEVPRLDPVRAERIWKEMVQSHKAHRNGNTD</sequence>
<comment type="caution">
    <text evidence="1">The sequence shown here is derived from an EMBL/GenBank/DDBJ whole genome shotgun (WGS) entry which is preliminary data.</text>
</comment>
<organism evidence="1 2">
    <name type="scientific">Colletotrichum orbiculare (strain 104-T / ATCC 96160 / CBS 514.97 / LARS 414 / MAFF 240422)</name>
    <name type="common">Cucumber anthracnose fungus</name>
    <name type="synonym">Colletotrichum lagenarium</name>
    <dbReference type="NCBI Taxonomy" id="1213857"/>
    <lineage>
        <taxon>Eukaryota</taxon>
        <taxon>Fungi</taxon>
        <taxon>Dikarya</taxon>
        <taxon>Ascomycota</taxon>
        <taxon>Pezizomycotina</taxon>
        <taxon>Sordariomycetes</taxon>
        <taxon>Hypocreomycetidae</taxon>
        <taxon>Glomerellales</taxon>
        <taxon>Glomerellaceae</taxon>
        <taxon>Colletotrichum</taxon>
        <taxon>Colletotrichum orbiculare species complex</taxon>
    </lineage>
</organism>
<reference evidence="2" key="1">
    <citation type="journal article" date="2013" name="New Phytol.">
        <title>Comparative genomic and transcriptomic analyses reveal the hemibiotrophic stage shift of Colletotrichum fungi.</title>
        <authorList>
            <person name="Gan P."/>
            <person name="Ikeda K."/>
            <person name="Irieda H."/>
            <person name="Narusaka M."/>
            <person name="O'Connell R.J."/>
            <person name="Narusaka Y."/>
            <person name="Takano Y."/>
            <person name="Kubo Y."/>
            <person name="Shirasu K."/>
        </authorList>
    </citation>
    <scope>NUCLEOTIDE SEQUENCE [LARGE SCALE GENOMIC DNA]</scope>
    <source>
        <strain evidence="2">104-T / ATCC 96160 / CBS 514.97 / LARS 414 / MAFF 240422</strain>
    </source>
</reference>
<reference evidence="2" key="2">
    <citation type="journal article" date="2019" name="Mol. Plant Microbe Interact.">
        <title>Genome sequence resources for four phytopathogenic fungi from the Colletotrichum orbiculare species complex.</title>
        <authorList>
            <person name="Gan P."/>
            <person name="Tsushima A."/>
            <person name="Narusaka M."/>
            <person name="Narusaka Y."/>
            <person name="Takano Y."/>
            <person name="Kubo Y."/>
            <person name="Shirasu K."/>
        </authorList>
    </citation>
    <scope>GENOME REANNOTATION</scope>
    <source>
        <strain evidence="2">104-T / ATCC 96160 / CBS 514.97 / LARS 414 / MAFF 240422</strain>
    </source>
</reference>
<evidence type="ECO:0000313" key="2">
    <source>
        <dbReference type="Proteomes" id="UP000014480"/>
    </source>
</evidence>
<dbReference type="HOGENOM" id="CLU_1906608_0_0_1"/>